<gene>
    <name evidence="3" type="ORF">FM110_09305</name>
</gene>
<evidence type="ECO:0000313" key="3">
    <source>
        <dbReference type="EMBL" id="SLM93094.1"/>
    </source>
</evidence>
<dbReference type="InterPro" id="IPR029058">
    <property type="entry name" value="AB_hydrolase_fold"/>
</dbReference>
<proteinExistence type="predicted"/>
<keyword evidence="1" id="KW-1133">Transmembrane helix</keyword>
<dbReference type="InterPro" id="IPR029059">
    <property type="entry name" value="AB_hydrolase_5"/>
</dbReference>
<dbReference type="Gene3D" id="3.40.50.1820">
    <property type="entry name" value="alpha/beta hydrolase"/>
    <property type="match status" value="1"/>
</dbReference>
<dbReference type="SUPFAM" id="SSF53474">
    <property type="entry name" value="alpha/beta-Hydrolases"/>
    <property type="match status" value="1"/>
</dbReference>
<feature type="domain" description="Alpha/beta hydrolase fold-5" evidence="2">
    <location>
        <begin position="98"/>
        <end position="259"/>
    </location>
</feature>
<keyword evidence="4" id="KW-1185">Reference proteome</keyword>
<dbReference type="EMBL" id="FWFG01000081">
    <property type="protein sequence ID" value="SLM93094.1"/>
    <property type="molecule type" value="Genomic_DNA"/>
</dbReference>
<evidence type="ECO:0000313" key="4">
    <source>
        <dbReference type="Proteomes" id="UP000195981"/>
    </source>
</evidence>
<sequence length="274" mass="28284">MLSAAHPAHLALIAVVIVIGMLHLIVSGSRRPRDRPTRIGAHLARLLGVLLSIALLAATIWLRPFPADPAPAPVAGVAVDEGDGTITLAPADGSTTTGLVFWPGARVDLSAYIPLLERVAAEGRTVVIVEEPLQLPMLAPEAHRRIMADHPEVTSWAVGGHSLGGVVASAAAEDADVDALVLWASYPAGSLADRDGLSVTSISGTRDGLSTPEDIAASRAELPASARFIVIDGAVHAHFGDYGAQPGDGTASITRDEAQEQIVRATDEALDAVG</sequence>
<dbReference type="AlphaFoldDB" id="A0A1X6X3D0"/>
<name>A0A1X6X3D0_9MICO</name>
<protein>
    <recommendedName>
        <fullName evidence="2">Alpha/beta hydrolase fold-5 domain-containing protein</fullName>
    </recommendedName>
</protein>
<feature type="transmembrane region" description="Helical" evidence="1">
    <location>
        <begin position="6"/>
        <end position="27"/>
    </location>
</feature>
<dbReference type="GO" id="GO:0016787">
    <property type="term" value="F:hydrolase activity"/>
    <property type="evidence" value="ECO:0007669"/>
    <property type="project" value="InterPro"/>
</dbReference>
<accession>A0A1X6X3D0</accession>
<keyword evidence="1" id="KW-0472">Membrane</keyword>
<evidence type="ECO:0000256" key="1">
    <source>
        <dbReference type="SAM" id="Phobius"/>
    </source>
</evidence>
<reference evidence="3 4" key="1">
    <citation type="submission" date="2017-02" db="EMBL/GenBank/DDBJ databases">
        <authorList>
            <person name="Peterson S.W."/>
        </authorList>
    </citation>
    <scope>NUCLEOTIDE SEQUENCE [LARGE SCALE GENOMIC DNA]</scope>
    <source>
        <strain evidence="3 4">CIP104813</strain>
    </source>
</reference>
<dbReference type="Proteomes" id="UP000195981">
    <property type="component" value="Unassembled WGS sequence"/>
</dbReference>
<evidence type="ECO:0000259" key="2">
    <source>
        <dbReference type="Pfam" id="PF12695"/>
    </source>
</evidence>
<keyword evidence="1" id="KW-0812">Transmembrane</keyword>
<organism evidence="3 4">
    <name type="scientific">Brachybacterium nesterenkovii</name>
    <dbReference type="NCBI Taxonomy" id="47847"/>
    <lineage>
        <taxon>Bacteria</taxon>
        <taxon>Bacillati</taxon>
        <taxon>Actinomycetota</taxon>
        <taxon>Actinomycetes</taxon>
        <taxon>Micrococcales</taxon>
        <taxon>Dermabacteraceae</taxon>
        <taxon>Brachybacterium</taxon>
    </lineage>
</organism>
<dbReference type="Pfam" id="PF12695">
    <property type="entry name" value="Abhydrolase_5"/>
    <property type="match status" value="1"/>
</dbReference>
<feature type="transmembrane region" description="Helical" evidence="1">
    <location>
        <begin position="39"/>
        <end position="62"/>
    </location>
</feature>